<comment type="caution">
    <text evidence="2">The sequence shown here is derived from an EMBL/GenBank/DDBJ whole genome shotgun (WGS) entry which is preliminary data.</text>
</comment>
<keyword evidence="1" id="KW-1133">Transmembrane helix</keyword>
<evidence type="ECO:0000313" key="2">
    <source>
        <dbReference type="EMBL" id="GAG93040.1"/>
    </source>
</evidence>
<reference evidence="2" key="1">
    <citation type="journal article" date="2014" name="Front. Microbiol.">
        <title>High frequency of phylogenetically diverse reductive dehalogenase-homologous genes in deep subseafloor sedimentary metagenomes.</title>
        <authorList>
            <person name="Kawai M."/>
            <person name="Futagami T."/>
            <person name="Toyoda A."/>
            <person name="Takaki Y."/>
            <person name="Nishi S."/>
            <person name="Hori S."/>
            <person name="Arai W."/>
            <person name="Tsubouchi T."/>
            <person name="Morono Y."/>
            <person name="Uchiyama I."/>
            <person name="Ito T."/>
            <person name="Fujiyama A."/>
            <person name="Inagaki F."/>
            <person name="Takami H."/>
        </authorList>
    </citation>
    <scope>NUCLEOTIDE SEQUENCE</scope>
    <source>
        <strain evidence="2">Expedition CK06-06</strain>
    </source>
</reference>
<feature type="non-terminal residue" evidence="2">
    <location>
        <position position="70"/>
    </location>
</feature>
<keyword evidence="1" id="KW-0472">Membrane</keyword>
<sequence length="70" mass="7742">MNSQKSTSYKYLLIFITIILILIGCTVKNDIKTSQKTGEITPTQDEPAKLLKDINLTKTGNQNTVTLLAT</sequence>
<name>X1BDF2_9ZZZZ</name>
<protein>
    <submittedName>
        <fullName evidence="2">Uncharacterized protein</fullName>
    </submittedName>
</protein>
<feature type="transmembrane region" description="Helical" evidence="1">
    <location>
        <begin position="12"/>
        <end position="31"/>
    </location>
</feature>
<evidence type="ECO:0000256" key="1">
    <source>
        <dbReference type="SAM" id="Phobius"/>
    </source>
</evidence>
<proteinExistence type="predicted"/>
<dbReference type="EMBL" id="BART01019534">
    <property type="protein sequence ID" value="GAG93040.1"/>
    <property type="molecule type" value="Genomic_DNA"/>
</dbReference>
<organism evidence="2">
    <name type="scientific">marine sediment metagenome</name>
    <dbReference type="NCBI Taxonomy" id="412755"/>
    <lineage>
        <taxon>unclassified sequences</taxon>
        <taxon>metagenomes</taxon>
        <taxon>ecological metagenomes</taxon>
    </lineage>
</organism>
<accession>X1BDF2</accession>
<dbReference type="PROSITE" id="PS51257">
    <property type="entry name" value="PROKAR_LIPOPROTEIN"/>
    <property type="match status" value="1"/>
</dbReference>
<gene>
    <name evidence="2" type="ORF">S01H4_36522</name>
</gene>
<dbReference type="AlphaFoldDB" id="X1BDF2"/>
<keyword evidence="1" id="KW-0812">Transmembrane</keyword>